<evidence type="ECO:0000313" key="1">
    <source>
        <dbReference type="EMBL" id="PPQ89020.1"/>
    </source>
</evidence>
<sequence>MRIMMMRHSHYSPTVVTVTAANVSTLAATLTSGALAHPPSCLSHLELPLQKEVTLTVLLTPLASCHLHYASATARLMRWKESRWAEVRLTVFTIAAGPVRRAQCRLDASGAAAQRATTAGQEGLARLWQVRRKLGVPSADWTRVGRQHSGQRRLGRKGSRISGECDASWVRNGMGEGLVDGIGVRLPEGEEILRFIISIREHLELLSSSRSGLRARLRGYLWLGGETWFEDTELR</sequence>
<comment type="caution">
    <text evidence="1">The sequence shown here is derived from an EMBL/GenBank/DDBJ whole genome shotgun (WGS) entry which is preliminary data.</text>
</comment>
<name>A0A409XE35_PSICY</name>
<dbReference type="EMBL" id="NHYD01001968">
    <property type="protein sequence ID" value="PPQ89020.1"/>
    <property type="molecule type" value="Genomic_DNA"/>
</dbReference>
<evidence type="ECO:0000313" key="2">
    <source>
        <dbReference type="Proteomes" id="UP000283269"/>
    </source>
</evidence>
<dbReference type="Proteomes" id="UP000283269">
    <property type="component" value="Unassembled WGS sequence"/>
</dbReference>
<reference evidence="1 2" key="1">
    <citation type="journal article" date="2018" name="Evol. Lett.">
        <title>Horizontal gene cluster transfer increased hallucinogenic mushroom diversity.</title>
        <authorList>
            <person name="Reynolds H.T."/>
            <person name="Vijayakumar V."/>
            <person name="Gluck-Thaler E."/>
            <person name="Korotkin H.B."/>
            <person name="Matheny P.B."/>
            <person name="Slot J.C."/>
        </authorList>
    </citation>
    <scope>NUCLEOTIDE SEQUENCE [LARGE SCALE GENOMIC DNA]</scope>
    <source>
        <strain evidence="1 2">2631</strain>
    </source>
</reference>
<accession>A0A409XE35</accession>
<protein>
    <submittedName>
        <fullName evidence="1">Uncharacterized protein</fullName>
    </submittedName>
</protein>
<dbReference type="AlphaFoldDB" id="A0A409XE35"/>
<proteinExistence type="predicted"/>
<keyword evidence="2" id="KW-1185">Reference proteome</keyword>
<dbReference type="InParanoid" id="A0A409XE35"/>
<gene>
    <name evidence="1" type="ORF">CVT25_005197</name>
</gene>
<organism evidence="1 2">
    <name type="scientific">Psilocybe cyanescens</name>
    <dbReference type="NCBI Taxonomy" id="93625"/>
    <lineage>
        <taxon>Eukaryota</taxon>
        <taxon>Fungi</taxon>
        <taxon>Dikarya</taxon>
        <taxon>Basidiomycota</taxon>
        <taxon>Agaricomycotina</taxon>
        <taxon>Agaricomycetes</taxon>
        <taxon>Agaricomycetidae</taxon>
        <taxon>Agaricales</taxon>
        <taxon>Agaricineae</taxon>
        <taxon>Strophariaceae</taxon>
        <taxon>Psilocybe</taxon>
    </lineage>
</organism>